<accession>A0A0M2V8P9</accession>
<evidence type="ECO:0000256" key="2">
    <source>
        <dbReference type="ARBA" id="ARBA00005362"/>
    </source>
</evidence>
<protein>
    <submittedName>
        <fullName evidence="8">Membrane protein</fullName>
    </submittedName>
</protein>
<organism evidence="8 9">
    <name type="scientific">Arsukibacterium ikkense</name>
    <dbReference type="NCBI Taxonomy" id="336831"/>
    <lineage>
        <taxon>Bacteria</taxon>
        <taxon>Pseudomonadati</taxon>
        <taxon>Pseudomonadota</taxon>
        <taxon>Gammaproteobacteria</taxon>
        <taxon>Chromatiales</taxon>
        <taxon>Chromatiaceae</taxon>
        <taxon>Arsukibacterium</taxon>
    </lineage>
</organism>
<keyword evidence="4 7" id="KW-0812">Transmembrane</keyword>
<keyword evidence="5 7" id="KW-1133">Transmembrane helix</keyword>
<dbReference type="STRING" id="336831.WG68_09160"/>
<keyword evidence="3" id="KW-1003">Cell membrane</keyword>
<evidence type="ECO:0000256" key="5">
    <source>
        <dbReference type="ARBA" id="ARBA00022989"/>
    </source>
</evidence>
<evidence type="ECO:0000256" key="4">
    <source>
        <dbReference type="ARBA" id="ARBA00022692"/>
    </source>
</evidence>
<reference evidence="8 9" key="1">
    <citation type="submission" date="2015-03" db="EMBL/GenBank/DDBJ databases">
        <title>Draft genome sequences of two protease-producing strains of Arsukibacterium isolated from two cold and alkaline environments.</title>
        <authorList>
            <person name="Lylloff J.E."/>
            <person name="Skov L.B."/>
            <person name="Jepsen M."/>
            <person name="Hallin P.F."/>
            <person name="Sorensen S.J."/>
            <person name="Stougaard P."/>
            <person name="Glaring M.A."/>
        </authorList>
    </citation>
    <scope>NUCLEOTIDE SEQUENCE [LARGE SCALE GENOMIC DNA]</scope>
    <source>
        <strain evidence="8 9">GCM72</strain>
    </source>
</reference>
<comment type="similarity">
    <text evidence="2">Belongs to the Smp family.</text>
</comment>
<dbReference type="InterPro" id="IPR019305">
    <property type="entry name" value="Uncharacterised_Smp"/>
</dbReference>
<evidence type="ECO:0000256" key="3">
    <source>
        <dbReference type="ARBA" id="ARBA00022475"/>
    </source>
</evidence>
<proteinExistence type="inferred from homology"/>
<feature type="transmembrane region" description="Helical" evidence="7">
    <location>
        <begin position="12"/>
        <end position="31"/>
    </location>
</feature>
<evidence type="ECO:0000256" key="1">
    <source>
        <dbReference type="ARBA" id="ARBA00004236"/>
    </source>
</evidence>
<keyword evidence="6 7" id="KW-0472">Membrane</keyword>
<dbReference type="OrthoDB" id="5764277at2"/>
<evidence type="ECO:0000256" key="6">
    <source>
        <dbReference type="ARBA" id="ARBA00023136"/>
    </source>
</evidence>
<dbReference type="EMBL" id="LAHO01000008">
    <property type="protein sequence ID" value="KKO45548.1"/>
    <property type="molecule type" value="Genomic_DNA"/>
</dbReference>
<sequence length="196" mass="22211">MQNNIAIPSTTSSYIKLIQLAIAVVGIWFVLHSWVKTSNQGLQILQTQAEQLMRENLLTLAQAAAYLIENDQLDGLEQLTQSIAASPFLYDVVFYDSNGVRISWSEASAAARLMYGKFASEPLVPLVQEIRNKQQLLGYIKISLQPDTKLNPSFASWRQLMHHLLLLLLITGLIGYLLRRSFSRFSRQSFRLNTKP</sequence>
<dbReference type="GO" id="GO:0005886">
    <property type="term" value="C:plasma membrane"/>
    <property type="evidence" value="ECO:0007669"/>
    <property type="project" value="UniProtKB-SubCell"/>
</dbReference>
<dbReference type="RefSeq" id="WP_046557393.1">
    <property type="nucleotide sequence ID" value="NZ_LAHO01000008.1"/>
</dbReference>
<name>A0A0M2V8P9_9GAMM</name>
<dbReference type="PATRIC" id="fig|336831.14.peg.134"/>
<evidence type="ECO:0000313" key="9">
    <source>
        <dbReference type="Proteomes" id="UP000034228"/>
    </source>
</evidence>
<evidence type="ECO:0000256" key="7">
    <source>
        <dbReference type="SAM" id="Phobius"/>
    </source>
</evidence>
<dbReference type="AlphaFoldDB" id="A0A0M2V8P9"/>
<comment type="caution">
    <text evidence="8">The sequence shown here is derived from an EMBL/GenBank/DDBJ whole genome shotgun (WGS) entry which is preliminary data.</text>
</comment>
<evidence type="ECO:0000313" key="8">
    <source>
        <dbReference type="EMBL" id="KKO45548.1"/>
    </source>
</evidence>
<dbReference type="Proteomes" id="UP000034228">
    <property type="component" value="Unassembled WGS sequence"/>
</dbReference>
<gene>
    <name evidence="8" type="ORF">WG68_09160</name>
</gene>
<comment type="subcellular location">
    <subcellularLocation>
        <location evidence="1">Cell membrane</location>
    </subcellularLocation>
</comment>
<keyword evidence="9" id="KW-1185">Reference proteome</keyword>
<dbReference type="Pfam" id="PF10144">
    <property type="entry name" value="SMP_2"/>
    <property type="match status" value="1"/>
</dbReference>
<feature type="transmembrane region" description="Helical" evidence="7">
    <location>
        <begin position="160"/>
        <end position="178"/>
    </location>
</feature>